<dbReference type="EMBL" id="MFJG01000017">
    <property type="protein sequence ID" value="OGG07096.1"/>
    <property type="molecule type" value="Genomic_DNA"/>
</dbReference>
<evidence type="ECO:0000313" key="2">
    <source>
        <dbReference type="Proteomes" id="UP000178681"/>
    </source>
</evidence>
<protein>
    <submittedName>
        <fullName evidence="1">Uncharacterized protein</fullName>
    </submittedName>
</protein>
<sequence length="244" mass="28307">MSVEIPEIPYVKVEANTKLNHSHDAICTHLYWLREKTGPQKIVQGLRGRLVTLSTAALFYYEKQVFNNEPEIVLAVGRIWGKKYPSVAEVAMDELVNKFKIPRNKIHCLPLEGKLNPKETSRENTAFEHAIIDNGWTHVVKVVEPSHRYRAESSFVAPAGVSVDTLVPDEILRGKVREFIMKFRHSKYEFIHKIYEELINEGLEAGWIDNKFLQITAWKRKMKTPHTNWLLRKLDLKIEPNPNI</sequence>
<dbReference type="STRING" id="1798377.A2872_02770"/>
<proteinExistence type="predicted"/>
<organism evidence="1 2">
    <name type="scientific">Candidatus Gottesmanbacteria bacterium RIFCSPHIGHO2_01_FULL_42_12</name>
    <dbReference type="NCBI Taxonomy" id="1798377"/>
    <lineage>
        <taxon>Bacteria</taxon>
        <taxon>Candidatus Gottesmaniibacteriota</taxon>
    </lineage>
</organism>
<gene>
    <name evidence="1" type="ORF">A2872_02770</name>
</gene>
<accession>A0A1F5Z3U1</accession>
<reference evidence="1 2" key="1">
    <citation type="journal article" date="2016" name="Nat. Commun.">
        <title>Thousands of microbial genomes shed light on interconnected biogeochemical processes in an aquifer system.</title>
        <authorList>
            <person name="Anantharaman K."/>
            <person name="Brown C.T."/>
            <person name="Hug L.A."/>
            <person name="Sharon I."/>
            <person name="Castelle C.J."/>
            <person name="Probst A.J."/>
            <person name="Thomas B.C."/>
            <person name="Singh A."/>
            <person name="Wilkins M.J."/>
            <person name="Karaoz U."/>
            <person name="Brodie E.L."/>
            <person name="Williams K.H."/>
            <person name="Hubbard S.S."/>
            <person name="Banfield J.F."/>
        </authorList>
    </citation>
    <scope>NUCLEOTIDE SEQUENCE [LARGE SCALE GENOMIC DNA]</scope>
</reference>
<comment type="caution">
    <text evidence="1">The sequence shown here is derived from an EMBL/GenBank/DDBJ whole genome shotgun (WGS) entry which is preliminary data.</text>
</comment>
<dbReference type="AlphaFoldDB" id="A0A1F5Z3U1"/>
<evidence type="ECO:0000313" key="1">
    <source>
        <dbReference type="EMBL" id="OGG07096.1"/>
    </source>
</evidence>
<dbReference type="Proteomes" id="UP000178681">
    <property type="component" value="Unassembled WGS sequence"/>
</dbReference>
<name>A0A1F5Z3U1_9BACT</name>